<dbReference type="InterPro" id="IPR032675">
    <property type="entry name" value="LRR_dom_sf"/>
</dbReference>
<evidence type="ECO:0000313" key="2">
    <source>
        <dbReference type="Proteomes" id="UP000001542"/>
    </source>
</evidence>
<gene>
    <name evidence="1" type="ORF">TVAG_475610</name>
</gene>
<keyword evidence="2" id="KW-1185">Reference proteome</keyword>
<evidence type="ECO:0000313" key="1">
    <source>
        <dbReference type="EMBL" id="EAY22633.1"/>
    </source>
</evidence>
<dbReference type="SUPFAM" id="SSF52058">
    <property type="entry name" value="L domain-like"/>
    <property type="match status" value="1"/>
</dbReference>
<dbReference type="VEuPathDB" id="TrichDB:TVAG_475610"/>
<dbReference type="KEGG" id="tva:5468187"/>
<dbReference type="AlphaFoldDB" id="A2D9Y5"/>
<proteinExistence type="predicted"/>
<reference evidence="1" key="1">
    <citation type="submission" date="2006-10" db="EMBL/GenBank/DDBJ databases">
        <authorList>
            <person name="Amadeo P."/>
            <person name="Zhao Q."/>
            <person name="Wortman J."/>
            <person name="Fraser-Liggett C."/>
            <person name="Carlton J."/>
        </authorList>
    </citation>
    <scope>NUCLEOTIDE SEQUENCE</scope>
    <source>
        <strain evidence="1">G3</strain>
    </source>
</reference>
<dbReference type="SMR" id="A2D9Y5"/>
<dbReference type="InterPro" id="IPR026906">
    <property type="entry name" value="LRR_5"/>
</dbReference>
<sequence>MLTGTYYIPNSVKRIYGNAFCFSRLNEIIIPESCTQLEYGCFHHMYDLIYLRIPKSISIIHLYVIDNCPNLRNLTIEMESIPQLEYQSVQIITLGNETKVIEDYALIKAVNLLSIIIPPSVTKIGVEAFRGLKNLKSVRIYGQPSIGRSAFMDTKISCGVDCYSSLIDPLISSGMNNKSFNYCCLATAPINVKCFKFLLDFQIYVFIIL</sequence>
<dbReference type="Proteomes" id="UP000001542">
    <property type="component" value="Unassembled WGS sequence"/>
</dbReference>
<dbReference type="Pfam" id="PF13306">
    <property type="entry name" value="LRR_5"/>
    <property type="match status" value="2"/>
</dbReference>
<evidence type="ECO:0008006" key="3">
    <source>
        <dbReference type="Google" id="ProtNLM"/>
    </source>
</evidence>
<dbReference type="RefSeq" id="XP_001583619.1">
    <property type="nucleotide sequence ID" value="XM_001583569.1"/>
</dbReference>
<dbReference type="Gene3D" id="3.80.10.10">
    <property type="entry name" value="Ribonuclease Inhibitor"/>
    <property type="match status" value="1"/>
</dbReference>
<name>A2D9Y5_TRIV3</name>
<accession>A2D9Y5</accession>
<protein>
    <recommendedName>
        <fullName evidence="3">Surface antigen BspA-like</fullName>
    </recommendedName>
</protein>
<organism evidence="1 2">
    <name type="scientific">Trichomonas vaginalis (strain ATCC PRA-98 / G3)</name>
    <dbReference type="NCBI Taxonomy" id="412133"/>
    <lineage>
        <taxon>Eukaryota</taxon>
        <taxon>Metamonada</taxon>
        <taxon>Parabasalia</taxon>
        <taxon>Trichomonadida</taxon>
        <taxon>Trichomonadidae</taxon>
        <taxon>Trichomonas</taxon>
    </lineage>
</organism>
<dbReference type="STRING" id="5722.A2D9Y5"/>
<reference evidence="1" key="2">
    <citation type="journal article" date="2007" name="Science">
        <title>Draft genome sequence of the sexually transmitted pathogen Trichomonas vaginalis.</title>
        <authorList>
            <person name="Carlton J.M."/>
            <person name="Hirt R.P."/>
            <person name="Silva J.C."/>
            <person name="Delcher A.L."/>
            <person name="Schatz M."/>
            <person name="Zhao Q."/>
            <person name="Wortman J.R."/>
            <person name="Bidwell S.L."/>
            <person name="Alsmark U.C.M."/>
            <person name="Besteiro S."/>
            <person name="Sicheritz-Ponten T."/>
            <person name="Noel C.J."/>
            <person name="Dacks J.B."/>
            <person name="Foster P.G."/>
            <person name="Simillion C."/>
            <person name="Van de Peer Y."/>
            <person name="Miranda-Saavedra D."/>
            <person name="Barton G.J."/>
            <person name="Westrop G.D."/>
            <person name="Mueller S."/>
            <person name="Dessi D."/>
            <person name="Fiori P.L."/>
            <person name="Ren Q."/>
            <person name="Paulsen I."/>
            <person name="Zhang H."/>
            <person name="Bastida-Corcuera F.D."/>
            <person name="Simoes-Barbosa A."/>
            <person name="Brown M.T."/>
            <person name="Hayes R.D."/>
            <person name="Mukherjee M."/>
            <person name="Okumura C.Y."/>
            <person name="Schneider R."/>
            <person name="Smith A.J."/>
            <person name="Vanacova S."/>
            <person name="Villalvazo M."/>
            <person name="Haas B.J."/>
            <person name="Pertea M."/>
            <person name="Feldblyum T.V."/>
            <person name="Utterback T.R."/>
            <person name="Shu C.L."/>
            <person name="Osoegawa K."/>
            <person name="de Jong P.J."/>
            <person name="Hrdy I."/>
            <person name="Horvathova L."/>
            <person name="Zubacova Z."/>
            <person name="Dolezal P."/>
            <person name="Malik S.B."/>
            <person name="Logsdon J.M. Jr."/>
            <person name="Henze K."/>
            <person name="Gupta A."/>
            <person name="Wang C.C."/>
            <person name="Dunne R.L."/>
            <person name="Upcroft J.A."/>
            <person name="Upcroft P."/>
            <person name="White O."/>
            <person name="Salzberg S.L."/>
            <person name="Tang P."/>
            <person name="Chiu C.-H."/>
            <person name="Lee Y.-S."/>
            <person name="Embley T.M."/>
            <person name="Coombs G.H."/>
            <person name="Mottram J.C."/>
            <person name="Tachezy J."/>
            <person name="Fraser-Liggett C.M."/>
            <person name="Johnson P.J."/>
        </authorList>
    </citation>
    <scope>NUCLEOTIDE SEQUENCE [LARGE SCALE GENOMIC DNA]</scope>
    <source>
        <strain evidence="1">G3</strain>
    </source>
</reference>
<dbReference type="InParanoid" id="A2D9Y5"/>
<dbReference type="VEuPathDB" id="TrichDB:TVAGG3_0265560"/>
<dbReference type="EMBL" id="DS113182">
    <property type="protein sequence ID" value="EAY22633.1"/>
    <property type="molecule type" value="Genomic_DNA"/>
</dbReference>